<keyword evidence="9" id="KW-1185">Reference proteome</keyword>
<feature type="transmembrane region" description="Helical" evidence="6">
    <location>
        <begin position="142"/>
        <end position="161"/>
    </location>
</feature>
<dbReference type="Gene3D" id="1.20.1250.20">
    <property type="entry name" value="MFS general substrate transporter like domains"/>
    <property type="match status" value="2"/>
</dbReference>
<dbReference type="SUPFAM" id="SSF103473">
    <property type="entry name" value="MFS general substrate transporter"/>
    <property type="match status" value="1"/>
</dbReference>
<comment type="subcellular location">
    <subcellularLocation>
        <location evidence="1">Cell membrane</location>
        <topology evidence="1">Multi-pass membrane protein</topology>
    </subcellularLocation>
</comment>
<evidence type="ECO:0000256" key="3">
    <source>
        <dbReference type="ARBA" id="ARBA00022692"/>
    </source>
</evidence>
<dbReference type="EMBL" id="NJGG01000001">
    <property type="protein sequence ID" value="OXL15814.1"/>
    <property type="molecule type" value="Genomic_DNA"/>
</dbReference>
<dbReference type="InterPro" id="IPR050189">
    <property type="entry name" value="MFS_Efflux_Transporters"/>
</dbReference>
<protein>
    <submittedName>
        <fullName evidence="8">MFS transporter</fullName>
    </submittedName>
</protein>
<dbReference type="GO" id="GO:0005886">
    <property type="term" value="C:plasma membrane"/>
    <property type="evidence" value="ECO:0007669"/>
    <property type="project" value="UniProtKB-SubCell"/>
</dbReference>
<evidence type="ECO:0000256" key="5">
    <source>
        <dbReference type="ARBA" id="ARBA00023136"/>
    </source>
</evidence>
<dbReference type="InterPro" id="IPR036259">
    <property type="entry name" value="MFS_trans_sf"/>
</dbReference>
<feature type="transmembrane region" description="Helical" evidence="6">
    <location>
        <begin position="87"/>
        <end position="107"/>
    </location>
</feature>
<dbReference type="PROSITE" id="PS50850">
    <property type="entry name" value="MFS"/>
    <property type="match status" value="1"/>
</dbReference>
<evidence type="ECO:0000259" key="7">
    <source>
        <dbReference type="PROSITE" id="PS50850"/>
    </source>
</evidence>
<feature type="transmembrane region" description="Helical" evidence="6">
    <location>
        <begin position="12"/>
        <end position="32"/>
    </location>
</feature>
<reference evidence="8 9" key="1">
    <citation type="submission" date="2017-06" db="EMBL/GenBank/DDBJ databases">
        <title>Reclassification of a Polynucleobacter cosmopolitanus strain isolated from tropical Lake Victoria as Polynucleobacter victoriensis comb. nov.</title>
        <authorList>
            <person name="Hahn M.W."/>
        </authorList>
    </citation>
    <scope>NUCLEOTIDE SEQUENCE [LARGE SCALE GENOMIC DNA]</scope>
    <source>
        <strain evidence="8 9">MWH-MoIso2</strain>
    </source>
</reference>
<sequence length="421" mass="46472">MSHPAPALPMKGALALKVFIFFAFAYILSYAFRSVNAVIAPELMADLKISNAQLGLLSAAYFIGFSAMQIPLGIALDKFGVRRVESVLLLMALAGTLVFAFSESLFGLTIGRLLIGIGVSACLMAAFTAYRRWFALEQQGQLASGMLVFGTVGALMTTVPVQLSLPYIGWRGIFIVMALLVLIGFIAIRFGLPKFDDHPHVNNAPLSDDHQSIGLKDIFLNPFFLRMLPIGVINHGGFLALQTLWIGPWMMDVLGYSSIESAQILFLFNGVMLLGYAFNTWFIPRANRQGYQTLNYIKYLLGFGLVAQLIAITWQIQLSWILWIVLAITATGHILGQSTVITAFPSRNAGLASTSYNLLIFVGAFIFQWSIGWGIDLMSAQGFGKPDAFRQVFLVFLALQAMSFIWFLYYPKPLKHHLAAQ</sequence>
<feature type="transmembrane region" description="Helical" evidence="6">
    <location>
        <begin position="52"/>
        <end position="75"/>
    </location>
</feature>
<dbReference type="Proteomes" id="UP000215188">
    <property type="component" value="Unassembled WGS sequence"/>
</dbReference>
<keyword evidence="5 6" id="KW-0472">Membrane</keyword>
<feature type="transmembrane region" description="Helical" evidence="6">
    <location>
        <begin position="223"/>
        <end position="244"/>
    </location>
</feature>
<feature type="transmembrane region" description="Helical" evidence="6">
    <location>
        <begin position="296"/>
        <end position="314"/>
    </location>
</feature>
<keyword evidence="3 6" id="KW-0812">Transmembrane</keyword>
<organism evidence="8 9">
    <name type="scientific">Polynucleobacter cosmopolitanus</name>
    <dbReference type="NCBI Taxonomy" id="351345"/>
    <lineage>
        <taxon>Bacteria</taxon>
        <taxon>Pseudomonadati</taxon>
        <taxon>Pseudomonadota</taxon>
        <taxon>Betaproteobacteria</taxon>
        <taxon>Burkholderiales</taxon>
        <taxon>Burkholderiaceae</taxon>
        <taxon>Polynucleobacter</taxon>
    </lineage>
</organism>
<feature type="transmembrane region" description="Helical" evidence="6">
    <location>
        <begin position="264"/>
        <end position="284"/>
    </location>
</feature>
<comment type="caution">
    <text evidence="8">The sequence shown here is derived from an EMBL/GenBank/DDBJ whole genome shotgun (WGS) entry which is preliminary data.</text>
</comment>
<evidence type="ECO:0000313" key="8">
    <source>
        <dbReference type="EMBL" id="OXL15814.1"/>
    </source>
</evidence>
<evidence type="ECO:0000256" key="2">
    <source>
        <dbReference type="ARBA" id="ARBA00022475"/>
    </source>
</evidence>
<feature type="transmembrane region" description="Helical" evidence="6">
    <location>
        <begin position="113"/>
        <end position="130"/>
    </location>
</feature>
<dbReference type="GO" id="GO:0022857">
    <property type="term" value="F:transmembrane transporter activity"/>
    <property type="evidence" value="ECO:0007669"/>
    <property type="project" value="InterPro"/>
</dbReference>
<feature type="transmembrane region" description="Helical" evidence="6">
    <location>
        <begin position="320"/>
        <end position="344"/>
    </location>
</feature>
<dbReference type="OrthoDB" id="5291895at2"/>
<dbReference type="RefSeq" id="WP_089514851.1">
    <property type="nucleotide sequence ID" value="NZ_NJGG01000001.1"/>
</dbReference>
<evidence type="ECO:0000256" key="6">
    <source>
        <dbReference type="SAM" id="Phobius"/>
    </source>
</evidence>
<feature type="domain" description="Major facilitator superfamily (MFS) profile" evidence="7">
    <location>
        <begin position="18"/>
        <end position="415"/>
    </location>
</feature>
<gene>
    <name evidence="8" type="ORF">AOC33_01565</name>
</gene>
<evidence type="ECO:0000256" key="1">
    <source>
        <dbReference type="ARBA" id="ARBA00004651"/>
    </source>
</evidence>
<proteinExistence type="predicted"/>
<dbReference type="AlphaFoldDB" id="A0A229FV41"/>
<feature type="transmembrane region" description="Helical" evidence="6">
    <location>
        <begin position="388"/>
        <end position="409"/>
    </location>
</feature>
<keyword evidence="4 6" id="KW-1133">Transmembrane helix</keyword>
<feature type="transmembrane region" description="Helical" evidence="6">
    <location>
        <begin position="356"/>
        <end position="376"/>
    </location>
</feature>
<accession>A0A229FV41</accession>
<dbReference type="PANTHER" id="PTHR43124:SF3">
    <property type="entry name" value="CHLORAMPHENICOL EFFLUX PUMP RV0191"/>
    <property type="match status" value="1"/>
</dbReference>
<dbReference type="InterPro" id="IPR020846">
    <property type="entry name" value="MFS_dom"/>
</dbReference>
<feature type="transmembrane region" description="Helical" evidence="6">
    <location>
        <begin position="167"/>
        <end position="188"/>
    </location>
</feature>
<dbReference type="Pfam" id="PF07690">
    <property type="entry name" value="MFS_1"/>
    <property type="match status" value="1"/>
</dbReference>
<name>A0A229FV41_9BURK</name>
<evidence type="ECO:0000256" key="4">
    <source>
        <dbReference type="ARBA" id="ARBA00022989"/>
    </source>
</evidence>
<evidence type="ECO:0000313" key="9">
    <source>
        <dbReference type="Proteomes" id="UP000215188"/>
    </source>
</evidence>
<dbReference type="PANTHER" id="PTHR43124">
    <property type="entry name" value="PURINE EFFLUX PUMP PBUE"/>
    <property type="match status" value="1"/>
</dbReference>
<dbReference type="InterPro" id="IPR011701">
    <property type="entry name" value="MFS"/>
</dbReference>
<keyword evidence="2" id="KW-1003">Cell membrane</keyword>